<gene>
    <name evidence="2" type="ORF">E3U44_08175</name>
</gene>
<dbReference type="AlphaFoldDB" id="A0A4P7BWM4"/>
<proteinExistence type="predicted"/>
<organism evidence="2 3">
    <name type="scientific">Nitrosococcus wardiae</name>
    <dbReference type="NCBI Taxonomy" id="1814290"/>
    <lineage>
        <taxon>Bacteria</taxon>
        <taxon>Pseudomonadati</taxon>
        <taxon>Pseudomonadota</taxon>
        <taxon>Gammaproteobacteria</taxon>
        <taxon>Chromatiales</taxon>
        <taxon>Chromatiaceae</taxon>
        <taxon>Nitrosococcus</taxon>
    </lineage>
</organism>
<keyword evidence="3" id="KW-1185">Reference proteome</keyword>
<evidence type="ECO:0000256" key="1">
    <source>
        <dbReference type="SAM" id="Phobius"/>
    </source>
</evidence>
<keyword evidence="1" id="KW-0472">Membrane</keyword>
<evidence type="ECO:0000313" key="2">
    <source>
        <dbReference type="EMBL" id="QBQ54483.1"/>
    </source>
</evidence>
<reference evidence="2 3" key="1">
    <citation type="submission" date="2019-03" db="EMBL/GenBank/DDBJ databases">
        <title>The genome sequence of Nitrosococcus wardiae strain D1FHST reveals the archetypal metabolic capacity of ammonia-oxidizing Gammaproteobacteria.</title>
        <authorList>
            <person name="Wang L."/>
            <person name="Lim C.K."/>
            <person name="Hanson T.E."/>
            <person name="Dang H."/>
            <person name="Klotz M.G."/>
        </authorList>
    </citation>
    <scope>NUCLEOTIDE SEQUENCE [LARGE SCALE GENOMIC DNA]</scope>
    <source>
        <strain evidence="2 3">D1FHS</strain>
    </source>
</reference>
<protein>
    <submittedName>
        <fullName evidence="2">Glycosyl hydrolase</fullName>
    </submittedName>
</protein>
<accession>A0A4P7BWM4</accession>
<dbReference type="RefSeq" id="WP_134357680.1">
    <property type="nucleotide sequence ID" value="NZ_CP038033.1"/>
</dbReference>
<dbReference type="Proteomes" id="UP000294325">
    <property type="component" value="Chromosome"/>
</dbReference>
<keyword evidence="1" id="KW-1133">Transmembrane helix</keyword>
<sequence>MAVLMAVMALWIIGGSLLLVFYYRHTLLTLWREPMLRRPVLIIESDDWGPGPAEHAEVLSRLIATLSSHRDCSGHPAVMTLGLVLSIPDTNRIRQVSAIEYHRRRIDHPQFAKILAAICEGEKLNVFSLQLHGMEHFWPPALLSAAGTDSTIKQWLTTEEFPNTEELPSPLQSRWIDAVGLPSTPLSEAAITAAVAEEIQAFSSIFGRLPQVVVPPTFIWNEMVEKQWTQAGVQIIVTPGRRLEHRDKTGKPVPIGPPLFNGMHSTSGAIYVIRNSYFEPQWGHTAQRALQKLEQNWQLARPTLFESHRFNFTGAAAEADQAFTELHRLLAQALKRYPDLLFMGTAQLMEQMLKQDPNLVENRLAGRVQIWLKRLAQTGRLYKLAWITGLALVAVPVFYLARFAMVTGSYAHSLNVAPQRDRER</sequence>
<dbReference type="OrthoDB" id="5507260at2"/>
<dbReference type="KEGG" id="nwr:E3U44_08175"/>
<name>A0A4P7BWM4_9GAMM</name>
<dbReference type="GO" id="GO:0016787">
    <property type="term" value="F:hydrolase activity"/>
    <property type="evidence" value="ECO:0007669"/>
    <property type="project" value="UniProtKB-KW"/>
</dbReference>
<keyword evidence="2" id="KW-0378">Hydrolase</keyword>
<evidence type="ECO:0000313" key="3">
    <source>
        <dbReference type="Proteomes" id="UP000294325"/>
    </source>
</evidence>
<feature type="transmembrane region" description="Helical" evidence="1">
    <location>
        <begin position="381"/>
        <end position="401"/>
    </location>
</feature>
<feature type="transmembrane region" description="Helical" evidence="1">
    <location>
        <begin position="6"/>
        <end position="23"/>
    </location>
</feature>
<keyword evidence="1" id="KW-0812">Transmembrane</keyword>
<dbReference type="EMBL" id="CP038033">
    <property type="protein sequence ID" value="QBQ54483.1"/>
    <property type="molecule type" value="Genomic_DNA"/>
</dbReference>